<proteinExistence type="predicted"/>
<dbReference type="Proteomes" id="UP000660070">
    <property type="component" value="Unassembled WGS sequence"/>
</dbReference>
<evidence type="ECO:0000313" key="2">
    <source>
        <dbReference type="EMBL" id="MBF8457133.1"/>
    </source>
</evidence>
<feature type="compositionally biased region" description="Low complexity" evidence="1">
    <location>
        <begin position="36"/>
        <end position="52"/>
    </location>
</feature>
<feature type="region of interest" description="Disordered" evidence="1">
    <location>
        <begin position="23"/>
        <end position="75"/>
    </location>
</feature>
<comment type="caution">
    <text evidence="2">The sequence shown here is derived from an EMBL/GenBank/DDBJ whole genome shotgun (WGS) entry which is preliminary data.</text>
</comment>
<keyword evidence="3" id="KW-1185">Reference proteome</keyword>
<evidence type="ECO:0008006" key="4">
    <source>
        <dbReference type="Google" id="ProtNLM"/>
    </source>
</evidence>
<name>A0ABS0FBT3_9FLAO</name>
<reference evidence="2 3" key="1">
    <citation type="submission" date="2020-11" db="EMBL/GenBank/DDBJ databases">
        <title>Kaistella gelatinilytica sp. nov., a flavobacterium isolated from Antarctic Soil.</title>
        <authorList>
            <person name="Li J."/>
        </authorList>
    </citation>
    <scope>NUCLEOTIDE SEQUENCE [LARGE SCALE GENOMIC DNA]</scope>
    <source>
        <strain evidence="2 3">G5-32</strain>
    </source>
</reference>
<dbReference type="EMBL" id="JADPVI010000002">
    <property type="protein sequence ID" value="MBF8457133.1"/>
    <property type="molecule type" value="Genomic_DNA"/>
</dbReference>
<gene>
    <name evidence="2" type="ORF">IV494_08045</name>
</gene>
<accession>A0ABS0FBT3</accession>
<organism evidence="2 3">
    <name type="scientific">Kaistella gelatinilytica</name>
    <dbReference type="NCBI Taxonomy" id="2787636"/>
    <lineage>
        <taxon>Bacteria</taxon>
        <taxon>Pseudomonadati</taxon>
        <taxon>Bacteroidota</taxon>
        <taxon>Flavobacteriia</taxon>
        <taxon>Flavobacteriales</taxon>
        <taxon>Weeksellaceae</taxon>
        <taxon>Chryseobacterium group</taxon>
        <taxon>Kaistella</taxon>
    </lineage>
</organism>
<sequence>MVHRIIISTFGFLALATCKNQTISQDSNTSEKTEISTTTPASTPKSTPVKTSNNSEPEMSTGMPPDKAAVKQAEKEASAKVSQSGVIYLKEGENKFLKEYEMNVTFKKMLEDSRCPEGVNCIWAGVATAEVEVMGLATRPVIIKISTMDDASRGYADSQDFNGYQISLSDVAPNTTSDRGFKAMQGQYKIGIKIKKLAPGQTSSNSPTTK</sequence>
<dbReference type="RefSeq" id="WP_196079650.1">
    <property type="nucleotide sequence ID" value="NZ_JADPVI010000002.1"/>
</dbReference>
<evidence type="ECO:0000313" key="3">
    <source>
        <dbReference type="Proteomes" id="UP000660070"/>
    </source>
</evidence>
<evidence type="ECO:0000256" key="1">
    <source>
        <dbReference type="SAM" id="MobiDB-lite"/>
    </source>
</evidence>
<protein>
    <recommendedName>
        <fullName evidence="4">Lipoprotein</fullName>
    </recommendedName>
</protein>